<gene>
    <name evidence="1" type="ORF">ABB28_03060</name>
</gene>
<accession>A0A0R0D4N1</accession>
<keyword evidence="2" id="KW-1185">Reference proteome</keyword>
<name>A0A0R0D4N1_9GAMM</name>
<reference evidence="1 2" key="1">
    <citation type="submission" date="2015-05" db="EMBL/GenBank/DDBJ databases">
        <title>Genome sequencing and analysis of members of genus Stenotrophomonas.</title>
        <authorList>
            <person name="Patil P.P."/>
            <person name="Midha S."/>
            <person name="Patil P.B."/>
        </authorList>
    </citation>
    <scope>NUCLEOTIDE SEQUENCE [LARGE SCALE GENOMIC DNA]</scope>
    <source>
        <strain evidence="1 2">DSM 21508</strain>
    </source>
</reference>
<sequence length="392" mass="44838">MLVTRVLGQCPACGHGRYGNVDVYGNHVLRGCERCGVSEQVWLPPLRKKILYLDQSFFSGAFRGGERNRHYVELADHIQRAASAQLVTIPRSSIHDYETRLWERGDELLEFIKRTSRGHTFERAYNVERRQILTGFRRWLDGDVSAYPLAQREALSEQVHDWDGYFVVGIQHQPGDNEAQREFKRQSLEGLLNLFHGWRASEDSFEQCVAGELAGAKKLYLDAFLTYFTRLGQGDFSALFDSPIISKVVEQMRYLLPPEQTLQESVRACASFFDSEHFAKLPFQHVRACSYATLQRMVRNGAYVNLERARGKLSGFYSDVDHAAFYAPYCDAIALDQAMAELMGERGVDLEQTFGVKVFSLNRLEEFHGWLDDLEAGVTDEYRQALSNAYPE</sequence>
<dbReference type="PATRIC" id="fig|517011.3.peg.3135"/>
<protein>
    <submittedName>
        <fullName evidence="1">Uncharacterized protein</fullName>
    </submittedName>
</protein>
<organism evidence="1 2">
    <name type="scientific">Stenotrophomonas chelatiphaga</name>
    <dbReference type="NCBI Taxonomy" id="517011"/>
    <lineage>
        <taxon>Bacteria</taxon>
        <taxon>Pseudomonadati</taxon>
        <taxon>Pseudomonadota</taxon>
        <taxon>Gammaproteobacteria</taxon>
        <taxon>Lysobacterales</taxon>
        <taxon>Lysobacteraceae</taxon>
        <taxon>Stenotrophomonas</taxon>
    </lineage>
</organism>
<proteinExistence type="predicted"/>
<comment type="caution">
    <text evidence="1">The sequence shown here is derived from an EMBL/GenBank/DDBJ whole genome shotgun (WGS) entry which is preliminary data.</text>
</comment>
<dbReference type="AlphaFoldDB" id="A0A0R0D4N1"/>
<dbReference type="EMBL" id="LDJK01000008">
    <property type="protein sequence ID" value="KRG76438.1"/>
    <property type="molecule type" value="Genomic_DNA"/>
</dbReference>
<dbReference type="Proteomes" id="UP000051386">
    <property type="component" value="Unassembled WGS sequence"/>
</dbReference>
<evidence type="ECO:0000313" key="2">
    <source>
        <dbReference type="Proteomes" id="UP000051386"/>
    </source>
</evidence>
<evidence type="ECO:0000313" key="1">
    <source>
        <dbReference type="EMBL" id="KRG76438.1"/>
    </source>
</evidence>